<gene>
    <name evidence="2" type="ORF">WMY93_025534</name>
</gene>
<dbReference type="EMBL" id="JBBPFD010000019">
    <property type="protein sequence ID" value="KAK7885913.1"/>
    <property type="molecule type" value="Genomic_DNA"/>
</dbReference>
<keyword evidence="3" id="KW-1185">Reference proteome</keyword>
<evidence type="ECO:0000313" key="3">
    <source>
        <dbReference type="Proteomes" id="UP001460270"/>
    </source>
</evidence>
<evidence type="ECO:0000256" key="1">
    <source>
        <dbReference type="SAM" id="MobiDB-lite"/>
    </source>
</evidence>
<accession>A0AAW0N3Z0</accession>
<dbReference type="Proteomes" id="UP001460270">
    <property type="component" value="Unassembled WGS sequence"/>
</dbReference>
<dbReference type="AlphaFoldDB" id="A0AAW0N3Z0"/>
<name>A0AAW0N3Z0_9GOBI</name>
<dbReference type="PANTHER" id="PTHR31751:SF7">
    <property type="entry name" value="THAP-TYPE DOMAIN-CONTAINING PROTEIN"/>
    <property type="match status" value="1"/>
</dbReference>
<evidence type="ECO:0000313" key="2">
    <source>
        <dbReference type="EMBL" id="KAK7885913.1"/>
    </source>
</evidence>
<organism evidence="2 3">
    <name type="scientific">Mugilogobius chulae</name>
    <name type="common">yellowstripe goby</name>
    <dbReference type="NCBI Taxonomy" id="88201"/>
    <lineage>
        <taxon>Eukaryota</taxon>
        <taxon>Metazoa</taxon>
        <taxon>Chordata</taxon>
        <taxon>Craniata</taxon>
        <taxon>Vertebrata</taxon>
        <taxon>Euteleostomi</taxon>
        <taxon>Actinopterygii</taxon>
        <taxon>Neopterygii</taxon>
        <taxon>Teleostei</taxon>
        <taxon>Neoteleostei</taxon>
        <taxon>Acanthomorphata</taxon>
        <taxon>Gobiaria</taxon>
        <taxon>Gobiiformes</taxon>
        <taxon>Gobioidei</taxon>
        <taxon>Gobiidae</taxon>
        <taxon>Gobionellinae</taxon>
        <taxon>Mugilogobius</taxon>
    </lineage>
</organism>
<feature type="compositionally biased region" description="Basic and acidic residues" evidence="1">
    <location>
        <begin position="351"/>
        <end position="364"/>
    </location>
</feature>
<proteinExistence type="predicted"/>
<protein>
    <submittedName>
        <fullName evidence="2">Uncharacterized protein</fullName>
    </submittedName>
</protein>
<comment type="caution">
    <text evidence="2">The sequence shown here is derived from an EMBL/GenBank/DDBJ whole genome shotgun (WGS) entry which is preliminary data.</text>
</comment>
<sequence>MLDTTTFHKIQDRFCVDNIEHFWKNNQGNVISQLKSKDSVVLLGDARMDSPGFCAQFCSYTAMENDSKKIVSIVSLDKRETGGNSVAMEKRTFMKTMDTISEELGNVKEFCTDANIQISALFNRGQYKDSGVKHTLDIWHGAKNLSKKIVAAAKEKDCGLLLNCTRDITNHFWYCCKEAQTYEEFMDIWTGVLHHVTDVHEWYLGSCRHDPLEEVQQHKDWIPKSSAAHKRLQQIVLDARWLKNIPKYLSFRSTADLESFHNHILMYASKRFSFSPPVYQARVMLAGLDYNHHLNRGPHRKADGTHQYSKLYNKKSKMWRLYTIKNKKDYNYIPDLQSVILQSRILAARGLSEKKPERPDDPRRLGLLSGAPAPSVQELQQQKARRGLGQPAQQ</sequence>
<dbReference type="PANTHER" id="PTHR31751">
    <property type="entry name" value="SI:CH211-108C17.2-RELATED-RELATED"/>
    <property type="match status" value="1"/>
</dbReference>
<reference evidence="3" key="1">
    <citation type="submission" date="2024-04" db="EMBL/GenBank/DDBJ databases">
        <title>Salinicola lusitanus LLJ914,a marine bacterium isolated from the Okinawa Trough.</title>
        <authorList>
            <person name="Li J."/>
        </authorList>
    </citation>
    <scope>NUCLEOTIDE SEQUENCE [LARGE SCALE GENOMIC DNA]</scope>
</reference>
<feature type="region of interest" description="Disordered" evidence="1">
    <location>
        <begin position="351"/>
        <end position="394"/>
    </location>
</feature>